<dbReference type="AlphaFoldDB" id="A0A3G1A7E8"/>
<proteinExistence type="predicted"/>
<evidence type="ECO:0000313" key="1">
    <source>
        <dbReference type="EMBL" id="AJB42108.1"/>
    </source>
</evidence>
<name>A0A3G1A7E8_9CREN</name>
<accession>A0A3G1A7E8</accession>
<dbReference type="GeneID" id="25406476"/>
<protein>
    <recommendedName>
        <fullName evidence="3">Permuted papain-like amidase enzyme, YaeF/YiiX, C92 family</fullName>
    </recommendedName>
</protein>
<dbReference type="Pfam" id="PF05708">
    <property type="entry name" value="Peptidase_C92"/>
    <property type="match status" value="1"/>
</dbReference>
<organism evidence="1 2">
    <name type="scientific">Thermofilum adornatum 1505</name>
    <dbReference type="NCBI Taxonomy" id="697581"/>
    <lineage>
        <taxon>Archaea</taxon>
        <taxon>Thermoproteota</taxon>
        <taxon>Thermoprotei</taxon>
        <taxon>Thermofilales</taxon>
        <taxon>Thermofilaceae</taxon>
        <taxon>Thermofilum</taxon>
    </lineage>
</organism>
<gene>
    <name evidence="1" type="ORF">TCARB_1060</name>
</gene>
<sequence length="204" mass="23321">MTEKKLFLAPFFMLLFFMAFTMPVLQASSSDSYHPYGYFVHPYPNVSLRPGDIVIGHYPGQEYTIVGYWSHAGILYKYDPTVGDWLVVEALFEGVRINTLSEFMSRYSAVIILRVKGVTDSQALSAANWAYSKLGYPYDYNGYYKQVYGPSYYCSELVWAAYKATTGVDIDAYYWLPQNWYGVLPGEIVADSDVYTLWLSDLGF</sequence>
<dbReference type="KEGG" id="tcb:TCARB_1060"/>
<dbReference type="Proteomes" id="UP000266720">
    <property type="component" value="Chromosome"/>
</dbReference>
<dbReference type="EMBL" id="CP007493">
    <property type="protein sequence ID" value="AJB42108.1"/>
    <property type="molecule type" value="Genomic_DNA"/>
</dbReference>
<evidence type="ECO:0008006" key="3">
    <source>
        <dbReference type="Google" id="ProtNLM"/>
    </source>
</evidence>
<evidence type="ECO:0000313" key="2">
    <source>
        <dbReference type="Proteomes" id="UP000266720"/>
    </source>
</evidence>
<dbReference type="RefSeq" id="WP_052886940.1">
    <property type="nucleotide sequence ID" value="NZ_CP007493.1"/>
</dbReference>
<reference evidence="2" key="1">
    <citation type="book" date="2010" name="EXTREMOPHILES" publisher="0:0-0">
        <title>Complete genome sequences of ten hyperthermophilic archaea reveal their metabolic capabilities and possible ecological roles.</title>
        <editorList>
            <person name="?"/>
        </editorList>
        <authorList>
            <person name="Ravin N.V."/>
            <person name="Mardanov A.V."/>
            <person name="Bonch-Osmolovskaya E.A."/>
            <person name="Skryabin K.G."/>
        </authorList>
    </citation>
    <scope>NUCLEOTIDE SEQUENCE [LARGE SCALE GENOMIC DNA]</scope>
    <source>
        <strain evidence="2">1505</strain>
    </source>
</reference>
<dbReference type="Gene3D" id="3.90.1720.10">
    <property type="entry name" value="endopeptidase domain like (from Nostoc punctiforme)"/>
    <property type="match status" value="1"/>
</dbReference>
<dbReference type="InterPro" id="IPR038765">
    <property type="entry name" value="Papain-like_cys_pep_sf"/>
</dbReference>
<dbReference type="SUPFAM" id="SSF54001">
    <property type="entry name" value="Cysteine proteinases"/>
    <property type="match status" value="1"/>
</dbReference>
<dbReference type="STRING" id="697581.TCARB_1060"/>
<dbReference type="InterPro" id="IPR024453">
    <property type="entry name" value="Peptidase_C92"/>
</dbReference>